<feature type="compositionally biased region" description="Basic and acidic residues" evidence="1">
    <location>
        <begin position="397"/>
        <end position="408"/>
    </location>
</feature>
<dbReference type="Proteomes" id="UP001169719">
    <property type="component" value="Unassembled WGS sequence"/>
</dbReference>
<sequence>METSIEISSSVIDNLTSILVSQKTNARNKSQVLSFFVEPERKLISVLIGAPDSIERIDCACDTIALRKPIDFSISFYYWRHALRINPFSSLLIKITSKPEGIEYDIAGVEPILDHTAEPAMKHHRQEYEANKLSYSYSTSCSSLSLLVQEINNLNPSGFVEVDPENRLFLVERQKHVDKVTMPAHCKWQHSITLHKNTLPSLDNMQFGEPNSDIAFAQHERTLHLKSGNHTLSLSLPDRESFKAKPISELKTEVQFSCELSTLSHSLKAIKKALQGLETVYLYFQGRDITLTPIAENDNWVYPIKGQPAQRIDRKAYSLTLAEFIDALPKTGANDIHLEIAKNVQGEHVMKVSIGGKSDFVNLVSQKQAIPDLERGLQKLKAKQKENTRLKNKRGKKTPEDGQMKFDM</sequence>
<accession>A0ABT7XW59</accession>
<protein>
    <recommendedName>
        <fullName evidence="4">DNA polymerase III subunit beta</fullName>
    </recommendedName>
</protein>
<reference evidence="2" key="1">
    <citation type="submission" date="2024-05" db="EMBL/GenBank/DDBJ databases">
        <title>Genome Sequences of Four Agar- Degrading Marine Bacteria.</title>
        <authorList>
            <person name="Phillips E.K."/>
            <person name="Shaffer J.C."/>
            <person name="Henson M.W."/>
            <person name="Temperton B."/>
            <person name="Thrash C.J."/>
            <person name="Martin M.O."/>
        </authorList>
    </citation>
    <scope>NUCLEOTIDE SEQUENCE</scope>
    <source>
        <strain evidence="2">EKP203</strain>
    </source>
</reference>
<evidence type="ECO:0000256" key="1">
    <source>
        <dbReference type="SAM" id="MobiDB-lite"/>
    </source>
</evidence>
<name>A0ABT7XW59_9VIBR</name>
<evidence type="ECO:0000313" key="3">
    <source>
        <dbReference type="Proteomes" id="UP001169719"/>
    </source>
</evidence>
<organism evidence="2 3">
    <name type="scientific">Vibrio agarivorans</name>
    <dbReference type="NCBI Taxonomy" id="153622"/>
    <lineage>
        <taxon>Bacteria</taxon>
        <taxon>Pseudomonadati</taxon>
        <taxon>Pseudomonadota</taxon>
        <taxon>Gammaproteobacteria</taxon>
        <taxon>Vibrionales</taxon>
        <taxon>Vibrionaceae</taxon>
        <taxon>Vibrio</taxon>
    </lineage>
</organism>
<proteinExistence type="predicted"/>
<evidence type="ECO:0000313" key="2">
    <source>
        <dbReference type="EMBL" id="MDN2480009.1"/>
    </source>
</evidence>
<feature type="compositionally biased region" description="Basic and acidic residues" evidence="1">
    <location>
        <begin position="378"/>
        <end position="389"/>
    </location>
</feature>
<comment type="caution">
    <text evidence="2">The sequence shown here is derived from an EMBL/GenBank/DDBJ whole genome shotgun (WGS) entry which is preliminary data.</text>
</comment>
<dbReference type="EMBL" id="JAUEOZ010000001">
    <property type="protein sequence ID" value="MDN2480009.1"/>
    <property type="molecule type" value="Genomic_DNA"/>
</dbReference>
<dbReference type="RefSeq" id="WP_289960331.1">
    <property type="nucleotide sequence ID" value="NZ_JAUEOZ010000001.1"/>
</dbReference>
<evidence type="ECO:0008006" key="4">
    <source>
        <dbReference type="Google" id="ProtNLM"/>
    </source>
</evidence>
<gene>
    <name evidence="2" type="ORF">QWJ08_01025</name>
</gene>
<feature type="region of interest" description="Disordered" evidence="1">
    <location>
        <begin position="378"/>
        <end position="408"/>
    </location>
</feature>
<keyword evidence="3" id="KW-1185">Reference proteome</keyword>